<feature type="domain" description="DUF6606" evidence="9">
    <location>
        <begin position="17"/>
        <end position="278"/>
    </location>
</feature>
<comment type="caution">
    <text evidence="10">The sequence shown here is derived from an EMBL/GenBank/DDBJ whole genome shotgun (WGS) entry which is preliminary data.</text>
</comment>
<gene>
    <name evidence="10" type="ORF">F5147DRAFT_588110</name>
</gene>
<dbReference type="EC" id="3.4.19.12" evidence="2"/>
<dbReference type="PANTHER" id="PTHR13367">
    <property type="entry name" value="UBIQUITIN THIOESTERASE"/>
    <property type="match status" value="1"/>
</dbReference>
<evidence type="ECO:0000313" key="11">
    <source>
        <dbReference type="Proteomes" id="UP000823399"/>
    </source>
</evidence>
<dbReference type="Proteomes" id="UP000823399">
    <property type="component" value="Unassembled WGS sequence"/>
</dbReference>
<keyword evidence="5" id="KW-0378">Hydrolase</keyword>
<name>A0A9P7ESY2_9AGAM</name>
<keyword evidence="6" id="KW-0788">Thiol protease</keyword>
<protein>
    <recommendedName>
        <fullName evidence="2">ubiquitinyl hydrolase 1</fullName>
        <ecNumber evidence="2">3.4.19.12</ecNumber>
    </recommendedName>
</protein>
<evidence type="ECO:0000256" key="6">
    <source>
        <dbReference type="ARBA" id="ARBA00022807"/>
    </source>
</evidence>
<feature type="domain" description="DUF3638" evidence="7">
    <location>
        <begin position="2024"/>
        <end position="2248"/>
    </location>
</feature>
<proteinExistence type="predicted"/>
<organism evidence="10 11">
    <name type="scientific">Suillus discolor</name>
    <dbReference type="NCBI Taxonomy" id="1912936"/>
    <lineage>
        <taxon>Eukaryota</taxon>
        <taxon>Fungi</taxon>
        <taxon>Dikarya</taxon>
        <taxon>Basidiomycota</taxon>
        <taxon>Agaricomycotina</taxon>
        <taxon>Agaricomycetes</taxon>
        <taxon>Agaricomycetidae</taxon>
        <taxon>Boletales</taxon>
        <taxon>Suillineae</taxon>
        <taxon>Suillaceae</taxon>
        <taxon>Suillus</taxon>
    </lineage>
</organism>
<reference evidence="10" key="1">
    <citation type="journal article" date="2020" name="New Phytol.">
        <title>Comparative genomics reveals dynamic genome evolution in host specialist ectomycorrhizal fungi.</title>
        <authorList>
            <person name="Lofgren L.A."/>
            <person name="Nguyen N.H."/>
            <person name="Vilgalys R."/>
            <person name="Ruytinx J."/>
            <person name="Liao H.L."/>
            <person name="Branco S."/>
            <person name="Kuo A."/>
            <person name="LaButti K."/>
            <person name="Lipzen A."/>
            <person name="Andreopoulos W."/>
            <person name="Pangilinan J."/>
            <person name="Riley R."/>
            <person name="Hundley H."/>
            <person name="Na H."/>
            <person name="Barry K."/>
            <person name="Grigoriev I.V."/>
            <person name="Stajich J.E."/>
            <person name="Kennedy P.G."/>
        </authorList>
    </citation>
    <scope>NUCLEOTIDE SEQUENCE</scope>
    <source>
        <strain evidence="10">FC423</strain>
    </source>
</reference>
<evidence type="ECO:0000256" key="2">
    <source>
        <dbReference type="ARBA" id="ARBA00012759"/>
    </source>
</evidence>
<dbReference type="Pfam" id="PF12340">
    <property type="entry name" value="DUF3638"/>
    <property type="match status" value="1"/>
</dbReference>
<evidence type="ECO:0000259" key="7">
    <source>
        <dbReference type="Pfam" id="PF12340"/>
    </source>
</evidence>
<evidence type="ECO:0000256" key="4">
    <source>
        <dbReference type="ARBA" id="ARBA00022786"/>
    </source>
</evidence>
<dbReference type="EMBL" id="JABBWM010000132">
    <property type="protein sequence ID" value="KAG2087459.1"/>
    <property type="molecule type" value="Genomic_DNA"/>
</dbReference>
<evidence type="ECO:0000313" key="10">
    <source>
        <dbReference type="EMBL" id="KAG2087459.1"/>
    </source>
</evidence>
<evidence type="ECO:0000256" key="3">
    <source>
        <dbReference type="ARBA" id="ARBA00022670"/>
    </source>
</evidence>
<dbReference type="Pfam" id="PF12359">
    <property type="entry name" value="DUF3645"/>
    <property type="match status" value="1"/>
</dbReference>
<sequence length="3096" mass="352051">MSASTSEPEETPVLQYIITHIFCPIKLPQCDDYTADRDRALLDLVLDSARNFASRSPDSDQEHWSHLLKMLEHLGVAMTSTSLTQDVESQIRSMRAGDVLAYLIRAQNAAVVLRRLDEKTIFESFEVSPLASTVMAAQGKLLCSYPGPAIAVPNSTVDNPTFLPELSNFLAHMNRDVLDSAATMTEGRSTVLKHGDTAHPRYITELLTGILRAFGEPADILRIRKRIGDDVSCSKGNLPWRRSSLWLVIRVVLQTSLERTTLGRQGYKAFMASLMTDLVFKALQEDLSSDLLYFMSTKISRRLVKLQVEDGFLVEMIHNATEGIRNRLELRWKDVQDAQAHFPHWDASKIDIDIDTRLSLPASEEYIVGVLQRTYVQPTVPDFQPPHYPRGTIDDFLDPDDKFFADAYAKDPLLTLSDFECAIEQGITGWVDKNINLDAGQIDVACLTIQACATSYATRVGGQLSYSNNPENKSIMLLTLFELWAALDKLAVKSIPLLKEYSPEVPVTIFNRLLLQNASDLVRLKCLQQYVAARIRDAHSGFSVFSNSMGVDTFALRCYRQSEELQSLKRKIEHDAGVELRMRIDDLHEKNAKYEDLTRDINALTCGTYMDARGSSRHDNNGCRKCRKLEERKRLSIEIHEWPLPYDGNHAAVVIFELGAPTTFKMWRSFTVHLLHDICTPATKPTESATQYMLLTHYKPLLNYHSKRTDQHITLASETQSFLSSQSRLKSLPCTESDIRVKNGLRFRLYHATRGVWMSNLFRNTDISDLCMYKLPPGPYHGLQNYLSGTEHTSNEVLANQASCPAELTLHEFIAFGNLRSGRLLQWFNILREIRARTLAFRDPEVHFLLLQASREVGELSGDGYRVWHDELRVSDFGHALIDELQSLKVAVEANWLEWLTMATISTLASRLLSSAEDSGVIERLHNLLRVVRDSTFKLVQELSKALQDAADEKSRHEIRDHVRNMAAICRSTYDVGPDNISELLKSSHDLEILVYCAIILRDNTPLNIHNLSPASKLLLERDRRLSHFLEIHFRRHVESSDEGLDQAMIHLWPAYRRHARWTVLESPNSRWLRCETAPSSDVSRRQIIHLDILTACLLVDGKPLRRLPESFLEHASYRVLFDDQELDVFPAEMPGFEFATKALIHGFQLFFGMHSQEVVIRSKCDDGDLLELIPQHKLESDVPAFLLEDHVHWLNLRTHAIEFRPKKRMWEPSDKNWVLRFMKGGQSVVQRGQSTLFDIHSPTFHMIAKTLGPLEDLQYLVVTRSVEAGQTVVKVELPRFGLSFFNRDGDLHSHDQRGMVVDENQSTGTMLGLVNQLVLRPKDQRTYSNRRVIIPQGIVKVKPEGHHVQVTIHTSSDTVRRPYHCYTVDTELCRLAGNIDFTNKLYKVYLHAVCSAHVADPLTKRTGVEEAMYLLQSAACYSFMKLNQFDCDLLAQLGSLTVRRTWHRTQEMCMQNVHWQDGLSSYIQSCAFYHAVRNIVQYAQKLRVLQEVSIGPNFPAQERSLLERGSQRSIVLYSRDFVHSFYPIKSSSSEYPARDMVYRSIDEQRSYDCACMVRDWSITLEPCQSLYDVFAQWNKVSGEMHNISLRYDEGWLNPELSKKWISFYELCRHANRETRTFQLAFTLSAMAYSSPENVALTATMFAFAVNPKFRSISSPKYDLYDLSFGIKSLEHNLCHRIPLYSTFQNSPEASLSRHSDELSRDFDARREELFQSQCLCEQKEAINVLLGLWPCYSVPSRALECLSGARYDKSSLAAYLETLYSNCYRNHCLKIYLDQVQDVLDEVRRIPLPSVNLKQPYTFAPSNSVVVSVITVVLTEDLFKKPAPVVTLLSDDSDPLAQLESSFPLIGNSSGSGLHLTALDHVISTFSRSQSDKFGRQYAKDLQDSRIHLDNQQSSFPPNSMPTLVDMLQLHHTRCNELYSTTFHDLEECLAPSGVVEWSLFNSGQWPRITISFLLQLLASMSRTHLCDSWKTALTKFAHILLRLQRSKRLLRLVDGGDHEELVKELVNNGYQKVDRTQGYLDWLLIQADNRFLIRPMQADVATEMIRPKSEDNTALQLHMGEGKSSVIVPICCAALANGEKLVRVIVPKPLAVQMFQLLVERLSGLTNRRIFYLPFSRSSSVSPGHAETIQSLFDECKRVGGILVAQPDHILSFKLMTVAQQLPPANAGGQGSLTGPTASLLDSQRWLDTYTRDILDESDELLRVRFQLVYAMGPQQHLEGHPDRWAITQQVMTLVAKHAYHLHQEFPLGVEFRPVPGAVGRFSRFRVLDVRAGEKLVQLLANDVLNGELPNLALGHVPSHIKDTIRKCVTVPAIDVQYLDQVRSYCTGSSLWNGLLLIRGLLALGILISVLKERQWRIDYGLDPQRTLLAVPYRAKDVPSSKAEFGHPDISIALTCLSYYYAGLTKEQLATCFRQLQKQDNPTLEYETWIKGLPLPENLRYLSGINTVESTEQFTACLMHHFAHNKAVVDFFLAHVVFPKEAKGFPHKLSCSAWDLAEQKSSRLPTTGFSGTNDLRYLLPTSISQRALSHQRGTNATVLMYLLQHENDHYDSHAAGEGALELLRVIAKQKPEIRVLLDVGARVLELQNDEVAEMWLEINQDAQAAIYFNEHDELVVRTRDQLVEPFIVSCYAQRLDKCVLYLDDAHTRGTDISFPQGFRAAVTLGPKVTKDRLVQGCMRMRKLGCGHSVMFFAPPEVDRNIRAVNNKGDTEDIHVSDILVWAMTETCSDIQHHTPQWIQHGMDYRSRNRSWSSFLSGNVTPAAFASSWLQPEARHLEELYATVPVGYSASRTLVDEDILERFHKLGFSILPDTRLDEEQVREVVNEVELEREVERPLLEKPAKHVVHEDVRSFIQTGCIREGSGVFTPIFDILTTTSVAIPKSQPWTHHVLASRDFATVMHGFSDKTDNYIRPVNWILSSTASGVPVLAIISPFEVNDLLPDIRASTQVHLHLYTPRVIRMMKPCDDLRLYSIPSLPVQWMPPEALILQLNTFAGQLYFPHYSTYVRLCRFLGIYIEGQGEFKVQSDGFIRPEDRSSPAANQPDLFEQSPIPMLKALFNIRRKGMGYLPTHIGKMLSARRLTDEDFEEIA</sequence>
<dbReference type="InterPro" id="IPR051346">
    <property type="entry name" value="OTU_Deubiquitinase"/>
</dbReference>
<evidence type="ECO:0000256" key="5">
    <source>
        <dbReference type="ARBA" id="ARBA00022801"/>
    </source>
</evidence>
<comment type="catalytic activity">
    <reaction evidence="1">
        <text>Thiol-dependent hydrolysis of ester, thioester, amide, peptide and isopeptide bonds formed by the C-terminal Gly of ubiquitin (a 76-residue protein attached to proteins as an intracellular targeting signal).</text>
        <dbReference type="EC" id="3.4.19.12"/>
    </reaction>
</comment>
<dbReference type="GO" id="GO:0006508">
    <property type="term" value="P:proteolysis"/>
    <property type="evidence" value="ECO:0007669"/>
    <property type="project" value="UniProtKB-KW"/>
</dbReference>
<evidence type="ECO:0000259" key="8">
    <source>
        <dbReference type="Pfam" id="PF12359"/>
    </source>
</evidence>
<accession>A0A9P7ESY2</accession>
<dbReference type="Pfam" id="PF20255">
    <property type="entry name" value="DUF6606"/>
    <property type="match status" value="1"/>
</dbReference>
<keyword evidence="11" id="KW-1185">Reference proteome</keyword>
<dbReference type="GeneID" id="64694321"/>
<dbReference type="OrthoDB" id="3182339at2759"/>
<evidence type="ECO:0000256" key="1">
    <source>
        <dbReference type="ARBA" id="ARBA00000707"/>
    </source>
</evidence>
<keyword evidence="3" id="KW-0645">Protease</keyword>
<feature type="domain" description="DUF3645" evidence="8">
    <location>
        <begin position="2369"/>
        <end position="2401"/>
    </location>
</feature>
<dbReference type="InterPro" id="IPR022099">
    <property type="entry name" value="DUF3638"/>
</dbReference>
<keyword evidence="4" id="KW-0833">Ubl conjugation pathway</keyword>
<dbReference type="InterPro" id="IPR022105">
    <property type="entry name" value="DUF3645"/>
</dbReference>
<dbReference type="PANTHER" id="PTHR13367:SF34">
    <property type="match status" value="1"/>
</dbReference>
<evidence type="ECO:0000259" key="9">
    <source>
        <dbReference type="Pfam" id="PF20255"/>
    </source>
</evidence>
<dbReference type="GO" id="GO:0004843">
    <property type="term" value="F:cysteine-type deubiquitinase activity"/>
    <property type="evidence" value="ECO:0007669"/>
    <property type="project" value="UniProtKB-EC"/>
</dbReference>
<dbReference type="InterPro" id="IPR046541">
    <property type="entry name" value="DUF6606"/>
</dbReference>
<dbReference type="RefSeq" id="XP_041285213.1">
    <property type="nucleotide sequence ID" value="XM_041432062.1"/>
</dbReference>